<dbReference type="InterPro" id="IPR009450">
    <property type="entry name" value="Plno_GlcNAc_GPI2"/>
</dbReference>
<dbReference type="GO" id="GO:0006506">
    <property type="term" value="P:GPI anchor biosynthetic process"/>
    <property type="evidence" value="ECO:0007669"/>
    <property type="project" value="UniProtKB-KW"/>
</dbReference>
<evidence type="ECO:0000313" key="10">
    <source>
        <dbReference type="EMBL" id="KAJ3449711.1"/>
    </source>
</evidence>
<keyword evidence="13" id="KW-1185">Reference proteome</keyword>
<dbReference type="EMBL" id="JANTQA010000012">
    <property type="protein sequence ID" value="KAJ3449711.1"/>
    <property type="molecule type" value="Genomic_DNA"/>
</dbReference>
<organism evidence="10 12">
    <name type="scientific">Anaeramoeba flamelloides</name>
    <dbReference type="NCBI Taxonomy" id="1746091"/>
    <lineage>
        <taxon>Eukaryota</taxon>
        <taxon>Metamonada</taxon>
        <taxon>Anaeramoebidae</taxon>
        <taxon>Anaeramoeba</taxon>
    </lineage>
</organism>
<evidence type="ECO:0000256" key="2">
    <source>
        <dbReference type="ARBA" id="ARBA00004687"/>
    </source>
</evidence>
<comment type="subcellular location">
    <subcellularLocation>
        <location evidence="1">Membrane</location>
        <topology evidence="1">Multi-pass membrane protein</topology>
    </subcellularLocation>
</comment>
<evidence type="ECO:0000256" key="3">
    <source>
        <dbReference type="ARBA" id="ARBA00008321"/>
    </source>
</evidence>
<feature type="transmembrane region" description="Helical" evidence="9">
    <location>
        <begin position="210"/>
        <end position="228"/>
    </location>
</feature>
<comment type="similarity">
    <text evidence="3">Belongs to the PIGC family.</text>
</comment>
<feature type="transmembrane region" description="Helical" evidence="9">
    <location>
        <begin position="186"/>
        <end position="204"/>
    </location>
</feature>
<evidence type="ECO:0000256" key="6">
    <source>
        <dbReference type="ARBA" id="ARBA00022989"/>
    </source>
</evidence>
<feature type="transmembrane region" description="Helical" evidence="9">
    <location>
        <begin position="96"/>
        <end position="115"/>
    </location>
</feature>
<dbReference type="Pfam" id="PF06432">
    <property type="entry name" value="GPI2"/>
    <property type="match status" value="1"/>
</dbReference>
<keyword evidence="4" id="KW-0337">GPI-anchor biosynthesis</keyword>
<feature type="transmembrane region" description="Helical" evidence="9">
    <location>
        <begin position="265"/>
        <end position="283"/>
    </location>
</feature>
<name>A0AAV8A9Q8_9EUKA</name>
<dbReference type="GO" id="GO:0000506">
    <property type="term" value="C:glycosylphosphatidylinositol-N-acetylglucosaminyltransferase (GPI-GnT) complex"/>
    <property type="evidence" value="ECO:0007669"/>
    <property type="project" value="TreeGrafter"/>
</dbReference>
<accession>A0AAV8A9Q8</accession>
<comment type="caution">
    <text evidence="10">The sequence shown here is derived from an EMBL/GenBank/DDBJ whole genome shotgun (WGS) entry which is preliminary data.</text>
</comment>
<keyword evidence="7 9" id="KW-0472">Membrane</keyword>
<keyword evidence="5 9" id="KW-0812">Transmembrane</keyword>
<evidence type="ECO:0000313" key="13">
    <source>
        <dbReference type="Proteomes" id="UP001150062"/>
    </source>
</evidence>
<reference evidence="10" key="2">
    <citation type="submission" date="2022-08" db="EMBL/GenBank/DDBJ databases">
        <title>Novel sulphate-reducing endosymbionts in the free-living metamonad Anaeramoeba.</title>
        <authorList>
            <person name="Jerlstrom-Hultqvist J."/>
            <person name="Cepicka I."/>
            <person name="Gallot-Lavallee L."/>
            <person name="Salas-Leiva D."/>
            <person name="Curtis B.A."/>
            <person name="Zahonova K."/>
            <person name="Pipaliya S."/>
            <person name="Dacks J."/>
            <person name="Roger A.J."/>
        </authorList>
    </citation>
    <scope>NUCLEOTIDE SEQUENCE</scope>
    <source>
        <strain evidence="10">Busselton2</strain>
    </source>
</reference>
<feature type="transmembrane region" description="Helical" evidence="9">
    <location>
        <begin position="240"/>
        <end position="259"/>
    </location>
</feature>
<dbReference type="AlphaFoldDB" id="A0AAV8A9Q8"/>
<evidence type="ECO:0000256" key="4">
    <source>
        <dbReference type="ARBA" id="ARBA00022502"/>
    </source>
</evidence>
<feature type="transmembrane region" description="Helical" evidence="9">
    <location>
        <begin position="159"/>
        <end position="179"/>
    </location>
</feature>
<dbReference type="PIRSF" id="PIRSF016104">
    <property type="entry name" value="GPI2"/>
    <property type="match status" value="1"/>
</dbReference>
<evidence type="ECO:0000256" key="5">
    <source>
        <dbReference type="ARBA" id="ARBA00022692"/>
    </source>
</evidence>
<protein>
    <submittedName>
        <fullName evidence="10 11">Phosphatidylinositol glycan</fullName>
    </submittedName>
</protein>
<proteinExistence type="inferred from homology"/>
<reference evidence="11" key="1">
    <citation type="submission" date="2022-08" db="EMBL/GenBank/DDBJ databases">
        <title>Novel sulfate-reducing endosymbionts in the free-living metamonad Anaeramoeba.</title>
        <authorList>
            <person name="Jerlstrom-Hultqvist J."/>
            <person name="Cepicka I."/>
            <person name="Gallot-Lavallee L."/>
            <person name="Salas-Leiva D."/>
            <person name="Curtis B.A."/>
            <person name="Zahonova K."/>
            <person name="Pipaliya S."/>
            <person name="Dacks J."/>
            <person name="Roger A.J."/>
        </authorList>
    </citation>
    <scope>NUCLEOTIDE SEQUENCE</scope>
    <source>
        <strain evidence="11">Schooner1</strain>
    </source>
</reference>
<evidence type="ECO:0000256" key="8">
    <source>
        <dbReference type="SAM" id="MobiDB-lite"/>
    </source>
</evidence>
<gene>
    <name evidence="10" type="ORF">M0812_05870</name>
    <name evidence="11" type="ORF">M0813_13167</name>
</gene>
<evidence type="ECO:0000313" key="12">
    <source>
        <dbReference type="Proteomes" id="UP001146793"/>
    </source>
</evidence>
<evidence type="ECO:0000256" key="9">
    <source>
        <dbReference type="SAM" id="Phobius"/>
    </source>
</evidence>
<evidence type="ECO:0000256" key="7">
    <source>
        <dbReference type="ARBA" id="ARBA00023136"/>
    </source>
</evidence>
<dbReference type="Proteomes" id="UP001146793">
    <property type="component" value="Unassembled WGS sequence"/>
</dbReference>
<evidence type="ECO:0000313" key="11">
    <source>
        <dbReference type="EMBL" id="KAJ6253750.1"/>
    </source>
</evidence>
<evidence type="ECO:0000256" key="1">
    <source>
        <dbReference type="ARBA" id="ARBA00004141"/>
    </source>
</evidence>
<feature type="region of interest" description="Disordered" evidence="8">
    <location>
        <begin position="1"/>
        <end position="21"/>
    </location>
</feature>
<dbReference type="PANTHER" id="PTHR12982">
    <property type="entry name" value="PHOSPHATIDYLINOSITOL GLYCAN, CLASS C"/>
    <property type="match status" value="1"/>
</dbReference>
<keyword evidence="6 9" id="KW-1133">Transmembrane helix</keyword>
<feature type="transmembrane region" description="Helical" evidence="9">
    <location>
        <begin position="127"/>
        <end position="147"/>
    </location>
</feature>
<sequence length="306" mass="35465">MTEIETQTKLQKHGKEETNKKTKKPWRKILYIQQDYPDNHTDKSFLEFLVLNATSIKRNFSELALDATSITQEVSIVALFLIIFNQSYNNTLSLVHFISINLILIVLGYLLFIFFTHEVAITWWRIFNHLKTFIILFLTLFSLSPVLRTLTKSISNDTIWALAIFLFFLHLFFQDYDYLNGFKERFFAPFSLNAAIFGSVILASRLNSNFLVFILLAFSFQVFALSPLLRHSIKKSSNEVQILSTVLLFTLTFGLIVPINRLSAIIYVFLVACINFGFPLVLMDAQKWKFFIQGPWDCAVVQNTHD</sequence>
<dbReference type="Proteomes" id="UP001150062">
    <property type="component" value="Unassembled WGS sequence"/>
</dbReference>
<dbReference type="EMBL" id="JAOAOG010000028">
    <property type="protein sequence ID" value="KAJ6253750.1"/>
    <property type="molecule type" value="Genomic_DNA"/>
</dbReference>
<comment type="pathway">
    <text evidence="2">Glycolipid biosynthesis; glycosylphosphatidylinositol-anchor biosynthesis.</text>
</comment>
<dbReference type="PANTHER" id="PTHR12982:SF0">
    <property type="entry name" value="PHOSPHATIDYLINOSITOL N-ACETYLGLUCOSAMINYLTRANSFERASE SUBUNIT C"/>
    <property type="match status" value="1"/>
</dbReference>